<dbReference type="EMBL" id="CAJVQB010009928">
    <property type="protein sequence ID" value="CAG8735170.1"/>
    <property type="molecule type" value="Genomic_DNA"/>
</dbReference>
<name>A0ABN7V5W3_GIGMA</name>
<protein>
    <submittedName>
        <fullName evidence="2">21665_t:CDS:1</fullName>
    </submittedName>
</protein>
<comment type="caution">
    <text evidence="2">The sequence shown here is derived from an EMBL/GenBank/DDBJ whole genome shotgun (WGS) entry which is preliminary data.</text>
</comment>
<keyword evidence="1" id="KW-0378">Hydrolase</keyword>
<dbReference type="Gene3D" id="2.40.70.10">
    <property type="entry name" value="Acid Proteases"/>
    <property type="match status" value="1"/>
</dbReference>
<dbReference type="InterPro" id="IPR021109">
    <property type="entry name" value="Peptidase_aspartic_dom_sf"/>
</dbReference>
<keyword evidence="1" id="KW-0645">Protease</keyword>
<keyword evidence="1" id="KW-0064">Aspartyl protease</keyword>
<accession>A0ABN7V5W3</accession>
<evidence type="ECO:0000313" key="2">
    <source>
        <dbReference type="EMBL" id="CAG8735170.1"/>
    </source>
</evidence>
<evidence type="ECO:0000313" key="3">
    <source>
        <dbReference type="Proteomes" id="UP000789901"/>
    </source>
</evidence>
<organism evidence="2 3">
    <name type="scientific">Gigaspora margarita</name>
    <dbReference type="NCBI Taxonomy" id="4874"/>
    <lineage>
        <taxon>Eukaryota</taxon>
        <taxon>Fungi</taxon>
        <taxon>Fungi incertae sedis</taxon>
        <taxon>Mucoromycota</taxon>
        <taxon>Glomeromycotina</taxon>
        <taxon>Glomeromycetes</taxon>
        <taxon>Diversisporales</taxon>
        <taxon>Gigasporaceae</taxon>
        <taxon>Gigaspora</taxon>
    </lineage>
</organism>
<dbReference type="InterPro" id="IPR001969">
    <property type="entry name" value="Aspartic_peptidase_AS"/>
</dbReference>
<proteinExistence type="predicted"/>
<evidence type="ECO:0000256" key="1">
    <source>
        <dbReference type="ARBA" id="ARBA00022750"/>
    </source>
</evidence>
<feature type="non-terminal residue" evidence="2">
    <location>
        <position position="447"/>
    </location>
</feature>
<gene>
    <name evidence="2" type="ORF">GMARGA_LOCUS14774</name>
</gene>
<reference evidence="2 3" key="1">
    <citation type="submission" date="2021-06" db="EMBL/GenBank/DDBJ databases">
        <authorList>
            <person name="Kallberg Y."/>
            <person name="Tangrot J."/>
            <person name="Rosling A."/>
        </authorList>
    </citation>
    <scope>NUCLEOTIDE SEQUENCE [LARGE SCALE GENOMIC DNA]</scope>
    <source>
        <strain evidence="2 3">120-4 pot B 10/14</strain>
    </source>
</reference>
<dbReference type="PROSITE" id="PS00141">
    <property type="entry name" value="ASP_PROTEASE"/>
    <property type="match status" value="1"/>
</dbReference>
<keyword evidence="3" id="KW-1185">Reference proteome</keyword>
<sequence length="447" mass="51133">MSAIATKIIKKYNLSSKMSVTNLSQYTLEFLKNLADNRKRNQTRRCLREGFKFTIEGSCRIVVTKPLKSSEEKIIREIAKQILQNRYSFSEGQVDDLFFIQENVQPKSKTTHKYWDIRAKAYALALSAKNANASSSRLSQLQRELKSLGALSAIKKAKANCIDYPDHFTLELVRERLDGYDVSTLPDLQALADVIVMLCIRPAELTTLCITDTGVTGYAKNWDKPGVKWFNRFLKNYDLIPKYLRKIGTIYGVVAHKAKNMVHTYTIAGQCLQHSPDNHTSLVQNYVIVNYRKKVPITAILDSGANCNIIAEEIVNELDLKIDNISDVAIYTSIGKLDVVGGPKWKQVKVTNIFAISIPEHVLILENSWFKDNTMKVDFPNKTLTLLNGTDIHYLEMAQLNIFNLPELLEQILYFLEIDRSLYPTLFVSHLWYKCGILLLWRRVELK</sequence>
<dbReference type="Proteomes" id="UP000789901">
    <property type="component" value="Unassembled WGS sequence"/>
</dbReference>